<sequence>MHKDNPTAQSDECLICLTPLLKDISFAHLVKRIPLCQHCLQKFDVIQTCIDFYHYPLTILYTYNDFFQSLLFQYKGLYDHALKDAFLCLFQSEFDNQYKDYIIVVAPSSQEDNELRGFAPVETIAQTFSSQIFNGLYKKEKYKQSDLSYQERKRVARRIDIRDGEKLKEKSFDSR</sequence>
<dbReference type="HOGENOM" id="CLU_108418_0_0_9"/>
<protein>
    <submittedName>
        <fullName evidence="1">Uncharacterized protein</fullName>
    </submittedName>
</protein>
<accession>E7G6C1</accession>
<evidence type="ECO:0000313" key="2">
    <source>
        <dbReference type="Proteomes" id="UP000003157"/>
    </source>
</evidence>
<dbReference type="STRING" id="100884.GCA_000269565_01399"/>
<dbReference type="RefSeq" id="WP_008787437.1">
    <property type="nucleotide sequence ID" value="NZ_GL636577.1"/>
</dbReference>
<comment type="caution">
    <text evidence="1">The sequence shown here is derived from an EMBL/GenBank/DDBJ whole genome shotgun (WGS) entry which is preliminary data.</text>
</comment>
<dbReference type="Proteomes" id="UP000003157">
    <property type="component" value="Unassembled WGS sequence"/>
</dbReference>
<keyword evidence="2" id="KW-1185">Reference proteome</keyword>
<gene>
    <name evidence="1" type="ORF">HMPREF9488_00309</name>
</gene>
<proteinExistence type="predicted"/>
<evidence type="ECO:0000313" key="1">
    <source>
        <dbReference type="EMBL" id="EFW06422.1"/>
    </source>
</evidence>
<dbReference type="AlphaFoldDB" id="E7G6C1"/>
<name>E7G6C1_9FIRM</name>
<organism evidence="1 2">
    <name type="scientific">Coprobacillus cateniformis</name>
    <dbReference type="NCBI Taxonomy" id="100884"/>
    <lineage>
        <taxon>Bacteria</taxon>
        <taxon>Bacillati</taxon>
        <taxon>Bacillota</taxon>
        <taxon>Erysipelotrichia</taxon>
        <taxon>Erysipelotrichales</taxon>
        <taxon>Coprobacillaceae</taxon>
        <taxon>Coprobacillus</taxon>
    </lineage>
</organism>
<dbReference type="EMBL" id="ADKX01000003">
    <property type="protein sequence ID" value="EFW06422.1"/>
    <property type="molecule type" value="Genomic_DNA"/>
</dbReference>
<dbReference type="eggNOG" id="COG1040">
    <property type="taxonomic scope" value="Bacteria"/>
</dbReference>
<reference evidence="1 2" key="1">
    <citation type="submission" date="2010-12" db="EMBL/GenBank/DDBJ databases">
        <title>The Genome Sequence of Coprobacillus sp. strain 29_1.</title>
        <authorList>
            <consortium name="The Broad Institute Genome Sequencing Platform"/>
            <person name="Earl A."/>
            <person name="Ward D."/>
            <person name="Feldgarden M."/>
            <person name="Gevers D."/>
            <person name="Daigneault M."/>
            <person name="Sibley C.D."/>
            <person name="White A."/>
            <person name="Strauss J."/>
            <person name="Allen-Vercoe E."/>
            <person name="Young S.K."/>
            <person name="Zeng Q."/>
            <person name="Gargeya S."/>
            <person name="Fitzgerald M."/>
            <person name="Haas B."/>
            <person name="Abouelleil A."/>
            <person name="Alvarado L."/>
            <person name="Arachchi H.M."/>
            <person name="Berlin A."/>
            <person name="Brown A."/>
            <person name="Chapman S.B."/>
            <person name="Chen Z."/>
            <person name="Dunbar C."/>
            <person name="Freedman E."/>
            <person name="Gearin G."/>
            <person name="Gellesch M."/>
            <person name="Goldberg J."/>
            <person name="Griggs A."/>
            <person name="Gujja S."/>
            <person name="Heilman E."/>
            <person name="Heiman D."/>
            <person name="Howarth C."/>
            <person name="Larson L."/>
            <person name="Lui A."/>
            <person name="MacDonald P.J.P."/>
            <person name="Mehta T."/>
            <person name="Montmayeur A."/>
            <person name="Murphy C."/>
            <person name="Neiman D."/>
            <person name="Pearson M."/>
            <person name="Priest M."/>
            <person name="Roberts A."/>
            <person name="Saif S."/>
            <person name="Shea T."/>
            <person name="Shenoy N."/>
            <person name="Sisk P."/>
            <person name="Stolte C."/>
            <person name="Sykes S."/>
            <person name="White J."/>
            <person name="Yandava C."/>
            <person name="Nusbaum C."/>
            <person name="Birren B."/>
        </authorList>
    </citation>
    <scope>NUCLEOTIDE SEQUENCE [LARGE SCALE GENOMIC DNA]</scope>
    <source>
        <strain evidence="1 2">29_1</strain>
    </source>
</reference>